<evidence type="ECO:0000313" key="5">
    <source>
        <dbReference type="Proteomes" id="UP000494106"/>
    </source>
</evidence>
<keyword evidence="5" id="KW-1185">Reference proteome</keyword>
<dbReference type="GO" id="GO:0034553">
    <property type="term" value="P:mitochondrial respiratory chain complex II assembly"/>
    <property type="evidence" value="ECO:0007669"/>
    <property type="project" value="TreeGrafter"/>
</dbReference>
<dbReference type="OrthoDB" id="201362at2759"/>
<organism evidence="4 5">
    <name type="scientific">Arctia plantaginis</name>
    <name type="common">Wood tiger moth</name>
    <name type="synonym">Phalaena plantaginis</name>
    <dbReference type="NCBI Taxonomy" id="874455"/>
    <lineage>
        <taxon>Eukaryota</taxon>
        <taxon>Metazoa</taxon>
        <taxon>Ecdysozoa</taxon>
        <taxon>Arthropoda</taxon>
        <taxon>Hexapoda</taxon>
        <taxon>Insecta</taxon>
        <taxon>Pterygota</taxon>
        <taxon>Neoptera</taxon>
        <taxon>Endopterygota</taxon>
        <taxon>Lepidoptera</taxon>
        <taxon>Glossata</taxon>
        <taxon>Ditrysia</taxon>
        <taxon>Noctuoidea</taxon>
        <taxon>Erebidae</taxon>
        <taxon>Arctiinae</taxon>
        <taxon>Arctia</taxon>
    </lineage>
</organism>
<dbReference type="GO" id="GO:0005739">
    <property type="term" value="C:mitochondrion"/>
    <property type="evidence" value="ECO:0007669"/>
    <property type="project" value="TreeGrafter"/>
</dbReference>
<comment type="caution">
    <text evidence="4">The sequence shown here is derived from an EMBL/GenBank/DDBJ whole genome shotgun (WGS) entry which is preliminary data.</text>
</comment>
<sequence length="119" mass="13538">MYIINKLMRIHPKQLSDSALSICKHSQKITADDVDIDKPGNQPKKPQSKRLAEFRNKLRETTPIDDLGEQQLHPSQVKDDPLPAWPNNTNPHTGEIGGPRGPEPTRYGDWERKGRCSDF</sequence>
<evidence type="ECO:0000256" key="2">
    <source>
        <dbReference type="ARBA" id="ARBA00022170"/>
    </source>
</evidence>
<dbReference type="Pfam" id="PF07896">
    <property type="entry name" value="DUF1674"/>
    <property type="match status" value="1"/>
</dbReference>
<gene>
    <name evidence="4" type="ORF">APLA_LOCUS12548</name>
</gene>
<protein>
    <recommendedName>
        <fullName evidence="2">Succinate dehydrogenase assembly factor 4, mitochondrial</fullName>
    </recommendedName>
</protein>
<dbReference type="EMBL" id="CADEBC010000540">
    <property type="protein sequence ID" value="CAB3250117.1"/>
    <property type="molecule type" value="Genomic_DNA"/>
</dbReference>
<feature type="region of interest" description="Disordered" evidence="3">
    <location>
        <begin position="57"/>
        <end position="119"/>
    </location>
</feature>
<accession>A0A8S1AY22</accession>
<evidence type="ECO:0000256" key="3">
    <source>
        <dbReference type="SAM" id="MobiDB-lite"/>
    </source>
</evidence>
<evidence type="ECO:0000256" key="1">
    <source>
        <dbReference type="ARBA" id="ARBA00005701"/>
    </source>
</evidence>
<dbReference type="PANTHER" id="PTHR28524:SF3">
    <property type="entry name" value="SUCCINATE DEHYDROGENASE ASSEMBLY FACTOR 4, MITOCHONDRIAL"/>
    <property type="match status" value="1"/>
</dbReference>
<reference evidence="4 5" key="1">
    <citation type="submission" date="2020-04" db="EMBL/GenBank/DDBJ databases">
        <authorList>
            <person name="Wallbank WR R."/>
            <person name="Pardo Diaz C."/>
            <person name="Kozak K."/>
            <person name="Martin S."/>
            <person name="Jiggins C."/>
            <person name="Moest M."/>
            <person name="Warren A I."/>
            <person name="Byers J.R.P. K."/>
            <person name="Montejo-Kovacevich G."/>
            <person name="Yen C E."/>
        </authorList>
    </citation>
    <scope>NUCLEOTIDE SEQUENCE [LARGE SCALE GENOMIC DNA]</scope>
</reference>
<dbReference type="InterPro" id="IPR012875">
    <property type="entry name" value="SDHF4"/>
</dbReference>
<comment type="similarity">
    <text evidence="1">Belongs to the SDHAF4 family.</text>
</comment>
<name>A0A8S1AY22_ARCPL</name>
<proteinExistence type="inferred from homology"/>
<dbReference type="AlphaFoldDB" id="A0A8S1AY22"/>
<evidence type="ECO:0000313" key="4">
    <source>
        <dbReference type="EMBL" id="CAB3250117.1"/>
    </source>
</evidence>
<dbReference type="Proteomes" id="UP000494106">
    <property type="component" value="Unassembled WGS sequence"/>
</dbReference>
<dbReference type="PANTHER" id="PTHR28524">
    <property type="entry name" value="SUCCINATE DEHYDROGENASE ASSEMBLY FACTOR 4, MITOCHONDRIAL"/>
    <property type="match status" value="1"/>
</dbReference>
<feature type="compositionally biased region" description="Basic and acidic residues" evidence="3">
    <location>
        <begin position="106"/>
        <end position="119"/>
    </location>
</feature>